<gene>
    <name evidence="2" type="ORF">GCM10007894_03820</name>
</gene>
<name>A0AA37TT58_9GAMM</name>
<accession>A0AA37TT58</accession>
<dbReference type="EMBL" id="BSPO01000001">
    <property type="protein sequence ID" value="GLS82405.1"/>
    <property type="molecule type" value="Genomic_DNA"/>
</dbReference>
<evidence type="ECO:0000313" key="3">
    <source>
        <dbReference type="Proteomes" id="UP001157439"/>
    </source>
</evidence>
<evidence type="ECO:0000313" key="2">
    <source>
        <dbReference type="EMBL" id="GLS82405.1"/>
    </source>
</evidence>
<evidence type="ECO:0000256" key="1">
    <source>
        <dbReference type="SAM" id="SignalP"/>
    </source>
</evidence>
<evidence type="ECO:0008006" key="4">
    <source>
        <dbReference type="Google" id="ProtNLM"/>
    </source>
</evidence>
<organism evidence="2 3">
    <name type="scientific">Paraferrimonas haliotis</name>
    <dbReference type="NCBI Taxonomy" id="2013866"/>
    <lineage>
        <taxon>Bacteria</taxon>
        <taxon>Pseudomonadati</taxon>
        <taxon>Pseudomonadota</taxon>
        <taxon>Gammaproteobacteria</taxon>
        <taxon>Alteromonadales</taxon>
        <taxon>Ferrimonadaceae</taxon>
        <taxon>Paraferrimonas</taxon>
    </lineage>
</organism>
<dbReference type="AlphaFoldDB" id="A0AA37TT58"/>
<dbReference type="Proteomes" id="UP001157439">
    <property type="component" value="Unassembled WGS sequence"/>
</dbReference>
<comment type="caution">
    <text evidence="2">The sequence shown here is derived from an EMBL/GenBank/DDBJ whole genome shotgun (WGS) entry which is preliminary data.</text>
</comment>
<reference evidence="2 3" key="1">
    <citation type="journal article" date="2014" name="Int. J. Syst. Evol. Microbiol.">
        <title>Complete genome sequence of Corynebacterium casei LMG S-19264T (=DSM 44701T), isolated from a smear-ripened cheese.</title>
        <authorList>
            <consortium name="US DOE Joint Genome Institute (JGI-PGF)"/>
            <person name="Walter F."/>
            <person name="Albersmeier A."/>
            <person name="Kalinowski J."/>
            <person name="Ruckert C."/>
        </authorList>
    </citation>
    <scope>NUCLEOTIDE SEQUENCE [LARGE SCALE GENOMIC DNA]</scope>
    <source>
        <strain evidence="2 3">NBRC 112785</strain>
    </source>
</reference>
<dbReference type="RefSeq" id="WP_095497955.1">
    <property type="nucleotide sequence ID" value="NZ_BSPO01000001.1"/>
</dbReference>
<sequence>MKLVTWLTAAAMMSLTFTTSASELTEPNYVVEETPVMVTWENHKDYRDVKAANDIQSRYAKRAFDQITEELAKDAGRVLAEGQTLTLVVTELDLAGDVRPTFGAGPSNLRIIEGIYPPRIHFSYEVKQDGKVVVQGNEEIRDMGFDTKMRTAQANHKSFYFESRMMKDWLNKKLKPQLSQ</sequence>
<dbReference type="InterPro" id="IPR021557">
    <property type="entry name" value="DUF3016"/>
</dbReference>
<proteinExistence type="predicted"/>
<feature type="chain" id="PRO_5041300398" description="DUF3016 domain-containing protein" evidence="1">
    <location>
        <begin position="22"/>
        <end position="180"/>
    </location>
</feature>
<protein>
    <recommendedName>
        <fullName evidence="4">DUF3016 domain-containing protein</fullName>
    </recommendedName>
</protein>
<feature type="signal peptide" evidence="1">
    <location>
        <begin position="1"/>
        <end position="21"/>
    </location>
</feature>
<dbReference type="Pfam" id="PF11454">
    <property type="entry name" value="DUF3016"/>
    <property type="match status" value="1"/>
</dbReference>
<keyword evidence="1" id="KW-0732">Signal</keyword>
<keyword evidence="3" id="KW-1185">Reference proteome</keyword>